<evidence type="ECO:0000313" key="2">
    <source>
        <dbReference type="EMBL" id="MPL62123.1"/>
    </source>
</evidence>
<dbReference type="AlphaFoldDB" id="A0A644T5C1"/>
<comment type="caution">
    <text evidence="2">The sequence shown here is derived from an EMBL/GenBank/DDBJ whole genome shotgun (WGS) entry which is preliminary data.</text>
</comment>
<proteinExistence type="predicted"/>
<name>A0A644T5C1_9ZZZZ</name>
<feature type="transmembrane region" description="Helical" evidence="1">
    <location>
        <begin position="7"/>
        <end position="25"/>
    </location>
</feature>
<keyword evidence="1" id="KW-0812">Transmembrane</keyword>
<evidence type="ECO:0008006" key="3">
    <source>
        <dbReference type="Google" id="ProtNLM"/>
    </source>
</evidence>
<gene>
    <name evidence="2" type="ORF">SDC9_07724</name>
</gene>
<accession>A0A644T5C1</accession>
<reference evidence="2" key="1">
    <citation type="submission" date="2019-08" db="EMBL/GenBank/DDBJ databases">
        <authorList>
            <person name="Kucharzyk K."/>
            <person name="Murdoch R.W."/>
            <person name="Higgins S."/>
            <person name="Loffler F."/>
        </authorList>
    </citation>
    <scope>NUCLEOTIDE SEQUENCE</scope>
</reference>
<sequence length="244" mass="26941">MKTTIKIIIIATIGLVAGLIWNNYLEKQEQVIEQNNMENVASSTLEVSTTTDTIFADSPAIVQIKDPETGNRIPSRYACIGEYCDGSMYGDNHKEIFTVIQVPLIKDGTTIGCGADIFYAPHAVPKTEKVLETTYSLLFDIKHGPEISTDGFRNTVAGFEKTFFDKVVLNNGIAKVYLTGSVMSPGICADPEFKAQIEAAAFQFDSVKEVQVYLNDKRFDWCILDLSDGEGPCKAGPQYWITVK</sequence>
<protein>
    <recommendedName>
        <fullName evidence="3">GerMN domain-containing protein</fullName>
    </recommendedName>
</protein>
<dbReference type="EMBL" id="VSSQ01000017">
    <property type="protein sequence ID" value="MPL62123.1"/>
    <property type="molecule type" value="Genomic_DNA"/>
</dbReference>
<keyword evidence="1" id="KW-0472">Membrane</keyword>
<organism evidence="2">
    <name type="scientific">bioreactor metagenome</name>
    <dbReference type="NCBI Taxonomy" id="1076179"/>
    <lineage>
        <taxon>unclassified sequences</taxon>
        <taxon>metagenomes</taxon>
        <taxon>ecological metagenomes</taxon>
    </lineage>
</organism>
<evidence type="ECO:0000256" key="1">
    <source>
        <dbReference type="SAM" id="Phobius"/>
    </source>
</evidence>
<keyword evidence="1" id="KW-1133">Transmembrane helix</keyword>